<dbReference type="Proteomes" id="UP000048984">
    <property type="component" value="Unassembled WGS sequence"/>
</dbReference>
<comment type="caution">
    <text evidence="6">The sequence shown here is derived from an EMBL/GenBank/DDBJ whole genome shotgun (WGS) entry which is preliminary data.</text>
</comment>
<protein>
    <submittedName>
        <fullName evidence="6">LysR family transcriptional regulator</fullName>
    </submittedName>
</protein>
<proteinExistence type="inferred from homology"/>
<keyword evidence="7" id="KW-1185">Reference proteome</keyword>
<dbReference type="PANTHER" id="PTHR30579:SF2">
    <property type="entry name" value="HTH-TYPE TRANSCRIPTIONAL REGULATOR ARGP"/>
    <property type="match status" value="1"/>
</dbReference>
<dbReference type="RefSeq" id="WP_054361633.1">
    <property type="nucleotide sequence ID" value="NZ_LJYW01000001.1"/>
</dbReference>
<dbReference type="AlphaFoldDB" id="A0A0P6WL15"/>
<dbReference type="PANTHER" id="PTHR30579">
    <property type="entry name" value="TRANSCRIPTIONAL REGULATOR"/>
    <property type="match status" value="1"/>
</dbReference>
<evidence type="ECO:0000256" key="4">
    <source>
        <dbReference type="ARBA" id="ARBA00023163"/>
    </source>
</evidence>
<evidence type="ECO:0000256" key="2">
    <source>
        <dbReference type="ARBA" id="ARBA00023015"/>
    </source>
</evidence>
<dbReference type="NCBIfam" id="NF002964">
    <property type="entry name" value="PRK03635.1"/>
    <property type="match status" value="1"/>
</dbReference>
<accession>A0A0P6WL15</accession>
<keyword evidence="2" id="KW-0805">Transcription regulation</keyword>
<dbReference type="SUPFAM" id="SSF46785">
    <property type="entry name" value="Winged helix' DNA-binding domain"/>
    <property type="match status" value="1"/>
</dbReference>
<feature type="domain" description="HTH lysR-type" evidence="5">
    <location>
        <begin position="2"/>
        <end position="58"/>
    </location>
</feature>
<dbReference type="Gene3D" id="1.10.10.10">
    <property type="entry name" value="Winged helix-like DNA-binding domain superfamily/Winged helix DNA-binding domain"/>
    <property type="match status" value="1"/>
</dbReference>
<dbReference type="InterPro" id="IPR017685">
    <property type="entry name" value="ArgP"/>
</dbReference>
<dbReference type="EMBL" id="LJYW01000001">
    <property type="protein sequence ID" value="KPL55467.1"/>
    <property type="molecule type" value="Genomic_DNA"/>
</dbReference>
<dbReference type="PROSITE" id="PS50931">
    <property type="entry name" value="HTH_LYSR"/>
    <property type="match status" value="1"/>
</dbReference>
<keyword evidence="4" id="KW-0804">Transcription</keyword>
<dbReference type="Pfam" id="PF00126">
    <property type="entry name" value="HTH_1"/>
    <property type="match status" value="1"/>
</dbReference>
<evidence type="ECO:0000256" key="1">
    <source>
        <dbReference type="ARBA" id="ARBA00009437"/>
    </source>
</evidence>
<dbReference type="Gene3D" id="3.40.190.290">
    <property type="match status" value="1"/>
</dbReference>
<dbReference type="NCBIfam" id="NF009888">
    <property type="entry name" value="PRK13348.1"/>
    <property type="match status" value="1"/>
</dbReference>
<dbReference type="NCBIfam" id="TIGR03298">
    <property type="entry name" value="argP"/>
    <property type="match status" value="1"/>
</dbReference>
<dbReference type="GO" id="GO:0003677">
    <property type="term" value="F:DNA binding"/>
    <property type="evidence" value="ECO:0007669"/>
    <property type="project" value="UniProtKB-KW"/>
</dbReference>
<reference evidence="6 7" key="2">
    <citation type="submission" date="2015-10" db="EMBL/GenBank/DDBJ databases">
        <title>Draft Genome Sequence of Prosthecomicrobium hirschii ATCC 27832.</title>
        <authorList>
            <person name="Daniel J."/>
            <person name="Givan S.A."/>
            <person name="Brun Y.V."/>
            <person name="Brown P.J."/>
        </authorList>
    </citation>
    <scope>NUCLEOTIDE SEQUENCE [LARGE SCALE GENOMIC DNA]</scope>
    <source>
        <strain evidence="6 7">16</strain>
    </source>
</reference>
<evidence type="ECO:0000256" key="3">
    <source>
        <dbReference type="ARBA" id="ARBA00023125"/>
    </source>
</evidence>
<dbReference type="InterPro" id="IPR036388">
    <property type="entry name" value="WH-like_DNA-bd_sf"/>
</dbReference>
<dbReference type="GO" id="GO:0003700">
    <property type="term" value="F:DNA-binding transcription factor activity"/>
    <property type="evidence" value="ECO:0007669"/>
    <property type="project" value="InterPro"/>
</dbReference>
<sequence length="301" mass="32389">MIDYPAARAVAMVARTGSFERAAKALNVTPSAISQRVRQLEERLGAVLIERGTPCVATERGAWLCRHVEQVGMLEQDLLAHLPGLADPAAPAPRVTLSLATNADSLGTWFLPAVAAFTHATDFLIDLAVDDEDHTAEWLRRGRVVAAVTAIGKPVPGCRVVPLGALRYHATASPDFVRRYFPDGVTADALAAAPAITFNHKDGLQQAWIRQTLGASVPHPTHWLPSTQSFVDASLIGMGWGLNPARLVADHLAAGRLVELIPGAVLDVPLHWQIGRLAADRLSRLTRSVVETARRDLIPHA</sequence>
<keyword evidence="3" id="KW-0238">DNA-binding</keyword>
<dbReference type="InterPro" id="IPR000847">
    <property type="entry name" value="LysR_HTH_N"/>
</dbReference>
<dbReference type="SUPFAM" id="SSF53850">
    <property type="entry name" value="Periplasmic binding protein-like II"/>
    <property type="match status" value="1"/>
</dbReference>
<reference evidence="6 7" key="1">
    <citation type="submission" date="2015-09" db="EMBL/GenBank/DDBJ databases">
        <authorList>
            <person name="Jackson K.R."/>
            <person name="Lunt B.L."/>
            <person name="Fisher J.N.B."/>
            <person name="Gardner A.V."/>
            <person name="Bailey M.E."/>
            <person name="Deus L.M."/>
            <person name="Earl A.S."/>
            <person name="Gibby P.D."/>
            <person name="Hartmann K.A."/>
            <person name="Liu J.E."/>
            <person name="Manci A.M."/>
            <person name="Nielsen D.A."/>
            <person name="Solomon M.B."/>
            <person name="Breakwell D.P."/>
            <person name="Burnett S.H."/>
            <person name="Grose J.H."/>
        </authorList>
    </citation>
    <scope>NUCLEOTIDE SEQUENCE [LARGE SCALE GENOMIC DNA]</scope>
    <source>
        <strain evidence="6 7">16</strain>
    </source>
</reference>
<evidence type="ECO:0000259" key="5">
    <source>
        <dbReference type="PROSITE" id="PS50931"/>
    </source>
</evidence>
<dbReference type="Pfam" id="PF03466">
    <property type="entry name" value="LysR_substrate"/>
    <property type="match status" value="1"/>
</dbReference>
<evidence type="ECO:0000313" key="7">
    <source>
        <dbReference type="Proteomes" id="UP000048984"/>
    </source>
</evidence>
<dbReference type="InterPro" id="IPR050176">
    <property type="entry name" value="LTTR"/>
</dbReference>
<name>A0A0P6WL15_9HYPH</name>
<organism evidence="6 7">
    <name type="scientific">Prosthecodimorpha hirschii</name>
    <dbReference type="NCBI Taxonomy" id="665126"/>
    <lineage>
        <taxon>Bacteria</taxon>
        <taxon>Pseudomonadati</taxon>
        <taxon>Pseudomonadota</taxon>
        <taxon>Alphaproteobacteria</taxon>
        <taxon>Hyphomicrobiales</taxon>
        <taxon>Ancalomicrobiaceae</taxon>
        <taxon>Prosthecodimorpha</taxon>
    </lineage>
</organism>
<dbReference type="InterPro" id="IPR005119">
    <property type="entry name" value="LysR_subst-bd"/>
</dbReference>
<dbReference type="InterPro" id="IPR036390">
    <property type="entry name" value="WH_DNA-bd_sf"/>
</dbReference>
<evidence type="ECO:0000313" key="6">
    <source>
        <dbReference type="EMBL" id="KPL55467.1"/>
    </source>
</evidence>
<gene>
    <name evidence="6" type="ORF">ABB55_27200</name>
</gene>
<dbReference type="PRINTS" id="PR00039">
    <property type="entry name" value="HTHLYSR"/>
</dbReference>
<comment type="similarity">
    <text evidence="1">Belongs to the LysR transcriptional regulatory family.</text>
</comment>